<keyword evidence="3" id="KW-0963">Cytoplasm</keyword>
<dbReference type="InterPro" id="IPR029072">
    <property type="entry name" value="YebC-like"/>
</dbReference>
<dbReference type="AlphaFoldDB" id="A0A1B6G573"/>
<organism evidence="6">
    <name type="scientific">Cuerna arida</name>
    <dbReference type="NCBI Taxonomy" id="1464854"/>
    <lineage>
        <taxon>Eukaryota</taxon>
        <taxon>Metazoa</taxon>
        <taxon>Ecdysozoa</taxon>
        <taxon>Arthropoda</taxon>
        <taxon>Hexapoda</taxon>
        <taxon>Insecta</taxon>
        <taxon>Pterygota</taxon>
        <taxon>Neoptera</taxon>
        <taxon>Paraneoptera</taxon>
        <taxon>Hemiptera</taxon>
        <taxon>Auchenorrhyncha</taxon>
        <taxon>Membracoidea</taxon>
        <taxon>Cicadellidae</taxon>
        <taxon>Cicadellinae</taxon>
        <taxon>Proconiini</taxon>
        <taxon>Cuerna</taxon>
    </lineage>
</organism>
<feature type="domain" description="TACO1/YebC-like second and third" evidence="4">
    <location>
        <begin position="82"/>
        <end position="237"/>
    </location>
</feature>
<dbReference type="NCBIfam" id="TIGR01033">
    <property type="entry name" value="YebC/PmpR family DNA-binding transcriptional regulator"/>
    <property type="match status" value="1"/>
</dbReference>
<evidence type="ECO:0000256" key="1">
    <source>
        <dbReference type="ARBA" id="ARBA00004173"/>
    </source>
</evidence>
<dbReference type="Pfam" id="PF20772">
    <property type="entry name" value="TACO1_YebC_N"/>
    <property type="match status" value="1"/>
</dbReference>
<comment type="subcellular location">
    <subcellularLocation>
        <location evidence="1">Mitochondrion</location>
    </subcellularLocation>
</comment>
<dbReference type="InterPro" id="IPR048300">
    <property type="entry name" value="TACO1_YebC-like_2nd/3rd_dom"/>
</dbReference>
<dbReference type="Gene3D" id="3.30.70.980">
    <property type="match status" value="2"/>
</dbReference>
<evidence type="ECO:0000259" key="5">
    <source>
        <dbReference type="Pfam" id="PF20772"/>
    </source>
</evidence>
<evidence type="ECO:0000256" key="2">
    <source>
        <dbReference type="ARBA" id="ARBA00008724"/>
    </source>
</evidence>
<feature type="domain" description="TACO1/YebC-like N-terminal" evidence="5">
    <location>
        <begin position="5"/>
        <end position="74"/>
    </location>
</feature>
<comment type="similarity">
    <text evidence="2">Belongs to the TACO1 family.</text>
</comment>
<dbReference type="PANTHER" id="PTHR12532">
    <property type="entry name" value="TRANSLATIONAL ACTIVATOR OF CYTOCHROME C OXIDASE 1"/>
    <property type="match status" value="1"/>
</dbReference>
<name>A0A1B6G573_9HEMI</name>
<evidence type="ECO:0000313" key="6">
    <source>
        <dbReference type="EMBL" id="JAS57595.1"/>
    </source>
</evidence>
<protein>
    <recommendedName>
        <fullName evidence="7">Transcriptional regulatory protein</fullName>
    </recommendedName>
</protein>
<dbReference type="PANTHER" id="PTHR12532:SF11">
    <property type="match status" value="1"/>
</dbReference>
<dbReference type="InterPro" id="IPR002876">
    <property type="entry name" value="Transcrip_reg_TACO1-like"/>
</dbReference>
<dbReference type="InterPro" id="IPR049083">
    <property type="entry name" value="TACO1_YebC_N"/>
</dbReference>
<accession>A0A1B6G573</accession>
<dbReference type="HAMAP" id="MF_00693">
    <property type="entry name" value="Transcrip_reg_TACO1"/>
    <property type="match status" value="1"/>
</dbReference>
<dbReference type="NCBIfam" id="NF009044">
    <property type="entry name" value="PRK12378.1"/>
    <property type="match status" value="1"/>
</dbReference>
<gene>
    <name evidence="6" type="ORF">g.49632</name>
</gene>
<evidence type="ECO:0008006" key="7">
    <source>
        <dbReference type="Google" id="ProtNLM"/>
    </source>
</evidence>
<reference evidence="6" key="1">
    <citation type="submission" date="2015-11" db="EMBL/GenBank/DDBJ databases">
        <title>De novo transcriptome assembly of four potential Pierce s Disease insect vectors from Arizona vineyards.</title>
        <authorList>
            <person name="Tassone E.E."/>
        </authorList>
    </citation>
    <scope>NUCLEOTIDE SEQUENCE</scope>
</reference>
<dbReference type="Pfam" id="PF01709">
    <property type="entry name" value="Transcrip_reg"/>
    <property type="match status" value="1"/>
</dbReference>
<dbReference type="FunFam" id="1.10.10.200:FF:000002">
    <property type="entry name" value="Probable transcriptional regulatory protein CLM62_37755"/>
    <property type="match status" value="1"/>
</dbReference>
<dbReference type="Gene3D" id="1.10.10.200">
    <property type="match status" value="1"/>
</dbReference>
<dbReference type="InterPro" id="IPR017856">
    <property type="entry name" value="Integrase-like_N"/>
</dbReference>
<dbReference type="InterPro" id="IPR026564">
    <property type="entry name" value="Transcrip_reg_TACO1-like_dom3"/>
</dbReference>
<dbReference type="EMBL" id="GECZ01012174">
    <property type="protein sequence ID" value="JAS57595.1"/>
    <property type="molecule type" value="Transcribed_RNA"/>
</dbReference>
<sequence length="248" mass="27841">MAGHNKFSKIKRKKAALDIKRSKIFSKIIREITVSTARGGSDPKFNPRLRLAILSAKEANLPKIRIEEAIKKASSPADTSNYKEVRYEGYAASGVAVIVETLTNNKNRTVQEVRSKFTKYGGSLGETGSVSYMFKNVGLITYPSEQKSADEMLDLSIEAGAEDCQLVEDEYEILCSYENLHTVREFLENKIGEATSAKLIWKPDSFITLDHERTGRVLKLIDALEDIDDVQNVWSNLDIPDDFNIDEI</sequence>
<proteinExistence type="inferred from homology"/>
<dbReference type="NCBIfam" id="NF001030">
    <property type="entry name" value="PRK00110.1"/>
    <property type="match status" value="1"/>
</dbReference>
<evidence type="ECO:0000256" key="3">
    <source>
        <dbReference type="ARBA" id="ARBA00022490"/>
    </source>
</evidence>
<evidence type="ECO:0000259" key="4">
    <source>
        <dbReference type="Pfam" id="PF01709"/>
    </source>
</evidence>
<dbReference type="SUPFAM" id="SSF75625">
    <property type="entry name" value="YebC-like"/>
    <property type="match status" value="1"/>
</dbReference>
<dbReference type="GO" id="GO:0005739">
    <property type="term" value="C:mitochondrion"/>
    <property type="evidence" value="ECO:0007669"/>
    <property type="project" value="UniProtKB-SubCell"/>
</dbReference>